<dbReference type="Pfam" id="PF13378">
    <property type="entry name" value="MR_MLE_C"/>
    <property type="match status" value="1"/>
</dbReference>
<dbReference type="InterPro" id="IPR018110">
    <property type="entry name" value="Mandel_Rmase/mucon_lact_enz_CS"/>
</dbReference>
<evidence type="ECO:0000256" key="1">
    <source>
        <dbReference type="ARBA" id="ARBA00001737"/>
    </source>
</evidence>
<accession>A0A2T2WP30</accession>
<proteinExistence type="predicted"/>
<dbReference type="Pfam" id="PF02746">
    <property type="entry name" value="MR_MLE_N"/>
    <property type="match status" value="1"/>
</dbReference>
<dbReference type="PANTHER" id="PTHR13794">
    <property type="entry name" value="ENOLASE SUPERFAMILY, MANDELATE RACEMASE"/>
    <property type="match status" value="1"/>
</dbReference>
<dbReference type="InterPro" id="IPR029065">
    <property type="entry name" value="Enolase_C-like"/>
</dbReference>
<dbReference type="SUPFAM" id="SSF51604">
    <property type="entry name" value="Enolase C-terminal domain-like"/>
    <property type="match status" value="1"/>
</dbReference>
<dbReference type="Gene3D" id="3.30.390.10">
    <property type="entry name" value="Enolase-like, N-terminal domain"/>
    <property type="match status" value="1"/>
</dbReference>
<evidence type="ECO:0000259" key="7">
    <source>
        <dbReference type="SMART" id="SM00922"/>
    </source>
</evidence>
<dbReference type="GO" id="GO:0050023">
    <property type="term" value="F:L-fuconate dehydratase activity"/>
    <property type="evidence" value="ECO:0007669"/>
    <property type="project" value="UniProtKB-EC"/>
</dbReference>
<sequence>MNKDPDYSLAYVVLRTDDPLGLAGHGFTFTIGRGNELCVAGILSYKSLVVGQQVQDLIHNMKDFTRSLTNDSQLRWLGPEKGVIHLSAAAIINAVWDLYAKIEKKPLWKLLTDMSPSELVSAIDFRYITDYLTPDEATELLQQQASTRSQRERELLATGYPAYTTSAGWYGYSDAQIQQLVRAGIAQGWTHFKVKVGGDIEEDVRRVALVRKEIGPDRRLMLDANQVWDVQEAISAIRRFKPFDPWWMEEPTSPDDVLGYQTIAGQVAPVALAGGEHCQNRIVFKELLQLHAIQFCQVDACRLAGVNEVLAVMLMAAKAKVPVCPHAGGVGLPEYVQHLAMFDFIGISASLENRTLEYVDHLHEHFVNPAVVTNGHYQVPEVPGYSADLVLRSLEQYQFPNGPVWAATADGRL</sequence>
<evidence type="ECO:0000256" key="5">
    <source>
        <dbReference type="ARBA" id="ARBA00022842"/>
    </source>
</evidence>
<dbReference type="InterPro" id="IPR034610">
    <property type="entry name" value="L-fuconate_dehydratase"/>
</dbReference>
<name>A0A2T2WP30_9FIRM</name>
<evidence type="ECO:0000313" key="8">
    <source>
        <dbReference type="EMBL" id="PSR23986.1"/>
    </source>
</evidence>
<dbReference type="InterPro" id="IPR013341">
    <property type="entry name" value="Mandelate_racemase_N_dom"/>
</dbReference>
<evidence type="ECO:0000256" key="4">
    <source>
        <dbReference type="ARBA" id="ARBA00022723"/>
    </source>
</evidence>
<dbReference type="PROSITE" id="PS00909">
    <property type="entry name" value="MR_MLE_2"/>
    <property type="match status" value="1"/>
</dbReference>
<dbReference type="SFLD" id="SFLDF00111">
    <property type="entry name" value="L-fuconate_dehydratase"/>
    <property type="match status" value="1"/>
</dbReference>
<dbReference type="EC" id="4.2.1.68" evidence="3"/>
<dbReference type="Gene3D" id="3.20.20.120">
    <property type="entry name" value="Enolase-like C-terminal domain"/>
    <property type="match status" value="1"/>
</dbReference>
<comment type="caution">
    <text evidence="8">The sequence shown here is derived from an EMBL/GenBank/DDBJ whole genome shotgun (WGS) entry which is preliminary data.</text>
</comment>
<dbReference type="InterPro" id="IPR046945">
    <property type="entry name" value="RHMD-like"/>
</dbReference>
<protein>
    <recommendedName>
        <fullName evidence="3">L-fuconate dehydratase</fullName>
        <ecNumber evidence="3">4.2.1.68</ecNumber>
    </recommendedName>
</protein>
<comment type="catalytic activity">
    <reaction evidence="1">
        <text>L-fuconate = 2-dehydro-3-deoxy-L-fuconate + H2O</text>
        <dbReference type="Rhea" id="RHEA:22772"/>
        <dbReference type="ChEBI" id="CHEBI:15377"/>
        <dbReference type="ChEBI" id="CHEBI:21291"/>
        <dbReference type="ChEBI" id="CHEBI:37448"/>
        <dbReference type="EC" id="4.2.1.68"/>
    </reaction>
</comment>
<organism evidence="8 9">
    <name type="scientific">Sulfobacillus acidophilus</name>
    <dbReference type="NCBI Taxonomy" id="53633"/>
    <lineage>
        <taxon>Bacteria</taxon>
        <taxon>Bacillati</taxon>
        <taxon>Bacillota</taxon>
        <taxon>Clostridia</taxon>
        <taxon>Eubacteriales</taxon>
        <taxon>Clostridiales Family XVII. Incertae Sedis</taxon>
        <taxon>Sulfobacillus</taxon>
    </lineage>
</organism>
<dbReference type="GO" id="GO:0000287">
    <property type="term" value="F:magnesium ion binding"/>
    <property type="evidence" value="ECO:0007669"/>
    <property type="project" value="TreeGrafter"/>
</dbReference>
<gene>
    <name evidence="8" type="ORF">C7B45_00895</name>
</gene>
<dbReference type="GO" id="GO:0009063">
    <property type="term" value="P:amino acid catabolic process"/>
    <property type="evidence" value="ECO:0007669"/>
    <property type="project" value="InterPro"/>
</dbReference>
<dbReference type="InterPro" id="IPR013342">
    <property type="entry name" value="Mandelate_racemase_C"/>
</dbReference>
<dbReference type="FunFam" id="3.20.20.120:FF:000007">
    <property type="entry name" value="Mitochondrial enolase superfamily member 1"/>
    <property type="match status" value="1"/>
</dbReference>
<dbReference type="SFLD" id="SFLDS00001">
    <property type="entry name" value="Enolase"/>
    <property type="match status" value="1"/>
</dbReference>
<dbReference type="SUPFAM" id="SSF54826">
    <property type="entry name" value="Enolase N-terminal domain-like"/>
    <property type="match status" value="1"/>
</dbReference>
<dbReference type="InterPro" id="IPR029017">
    <property type="entry name" value="Enolase-like_N"/>
</dbReference>
<dbReference type="AlphaFoldDB" id="A0A2T2WP30"/>
<evidence type="ECO:0000313" key="9">
    <source>
        <dbReference type="Proteomes" id="UP000241848"/>
    </source>
</evidence>
<evidence type="ECO:0000256" key="3">
    <source>
        <dbReference type="ARBA" id="ARBA00013142"/>
    </source>
</evidence>
<evidence type="ECO:0000256" key="2">
    <source>
        <dbReference type="ARBA" id="ARBA00001946"/>
    </source>
</evidence>
<reference evidence="8 9" key="1">
    <citation type="journal article" date="2014" name="BMC Genomics">
        <title>Comparison of environmental and isolate Sulfobacillus genomes reveals diverse carbon, sulfur, nitrogen, and hydrogen metabolisms.</title>
        <authorList>
            <person name="Justice N.B."/>
            <person name="Norman A."/>
            <person name="Brown C.T."/>
            <person name="Singh A."/>
            <person name="Thomas B.C."/>
            <person name="Banfield J.F."/>
        </authorList>
    </citation>
    <scope>NUCLEOTIDE SEQUENCE [LARGE SCALE GENOMIC DNA]</scope>
    <source>
        <strain evidence="8">AMDSBA3</strain>
    </source>
</reference>
<feature type="domain" description="Mandelate racemase/muconate lactonizing enzyme C-terminal" evidence="7">
    <location>
        <begin position="174"/>
        <end position="270"/>
    </location>
</feature>
<dbReference type="Proteomes" id="UP000241848">
    <property type="component" value="Unassembled WGS sequence"/>
</dbReference>
<dbReference type="EMBL" id="PXYV01000002">
    <property type="protein sequence ID" value="PSR23986.1"/>
    <property type="molecule type" value="Genomic_DNA"/>
</dbReference>
<comment type="cofactor">
    <cofactor evidence="2">
        <name>Mg(2+)</name>
        <dbReference type="ChEBI" id="CHEBI:18420"/>
    </cofactor>
</comment>
<keyword evidence="6" id="KW-0456">Lyase</keyword>
<dbReference type="InterPro" id="IPR036849">
    <property type="entry name" value="Enolase-like_C_sf"/>
</dbReference>
<dbReference type="SMART" id="SM00922">
    <property type="entry name" value="MR_MLE"/>
    <property type="match status" value="1"/>
</dbReference>
<keyword evidence="4" id="KW-0479">Metal-binding</keyword>
<evidence type="ECO:0000256" key="6">
    <source>
        <dbReference type="ARBA" id="ARBA00023239"/>
    </source>
</evidence>
<dbReference type="GO" id="GO:0016052">
    <property type="term" value="P:carbohydrate catabolic process"/>
    <property type="evidence" value="ECO:0007669"/>
    <property type="project" value="InterPro"/>
</dbReference>
<dbReference type="SFLD" id="SFLDG00179">
    <property type="entry name" value="mandelate_racemase"/>
    <property type="match status" value="1"/>
</dbReference>
<keyword evidence="5" id="KW-0460">Magnesium</keyword>
<dbReference type="PANTHER" id="PTHR13794:SF58">
    <property type="entry name" value="MITOCHONDRIAL ENOLASE SUPERFAMILY MEMBER 1"/>
    <property type="match status" value="1"/>
</dbReference>